<sequence>DAPDVKQVEFAIPSDQVLHKRHQVLTLLQEVQLLEKEIRENMVPTVTIRAIKGHSKELKAEGKALSASNKHLRETTQDLQSTICSLLNKAKVTNEMQVEVWKKIWDTLRNEDKTGY</sequence>
<comment type="caution">
    <text evidence="1">The sequence shown here is derived from an EMBL/GenBank/DDBJ whole genome shotgun (WGS) entry which is preliminary data.</text>
</comment>
<evidence type="ECO:0000313" key="1">
    <source>
        <dbReference type="EMBL" id="KAG9344424.1"/>
    </source>
</evidence>
<reference evidence="1" key="1">
    <citation type="thesis" date="2021" institute="BYU ScholarsArchive" country="Provo, UT, USA">
        <title>Applications of and Algorithms for Genome Assembly and Genomic Analyses with an Emphasis on Marine Teleosts.</title>
        <authorList>
            <person name="Pickett B.D."/>
        </authorList>
    </citation>
    <scope>NUCLEOTIDE SEQUENCE</scope>
    <source>
        <strain evidence="1">HI-2016</strain>
    </source>
</reference>
<dbReference type="OrthoDB" id="10024479at2759"/>
<feature type="non-terminal residue" evidence="1">
    <location>
        <position position="1"/>
    </location>
</feature>
<gene>
    <name evidence="1" type="ORF">JZ751_011094</name>
</gene>
<dbReference type="EMBL" id="JAFBMS010000020">
    <property type="protein sequence ID" value="KAG9344424.1"/>
    <property type="molecule type" value="Genomic_DNA"/>
</dbReference>
<accession>A0A8T2NWB4</accession>
<protein>
    <submittedName>
        <fullName evidence="1">Uncharacterized protein</fullName>
    </submittedName>
</protein>
<organism evidence="1 2">
    <name type="scientific">Albula glossodonta</name>
    <name type="common">roundjaw bonefish</name>
    <dbReference type="NCBI Taxonomy" id="121402"/>
    <lineage>
        <taxon>Eukaryota</taxon>
        <taxon>Metazoa</taxon>
        <taxon>Chordata</taxon>
        <taxon>Craniata</taxon>
        <taxon>Vertebrata</taxon>
        <taxon>Euteleostomi</taxon>
        <taxon>Actinopterygii</taxon>
        <taxon>Neopterygii</taxon>
        <taxon>Teleostei</taxon>
        <taxon>Albuliformes</taxon>
        <taxon>Albulidae</taxon>
        <taxon>Albula</taxon>
    </lineage>
</organism>
<dbReference type="Proteomes" id="UP000824540">
    <property type="component" value="Unassembled WGS sequence"/>
</dbReference>
<name>A0A8T2NWB4_9TELE</name>
<proteinExistence type="predicted"/>
<dbReference type="AlphaFoldDB" id="A0A8T2NWB4"/>
<keyword evidence="2" id="KW-1185">Reference proteome</keyword>
<dbReference type="PANTHER" id="PTHR34916">
    <property type="entry name" value="GI:13385330"/>
    <property type="match status" value="1"/>
</dbReference>
<dbReference type="PANTHER" id="PTHR34916:SF1">
    <property type="entry name" value="GI:13385330"/>
    <property type="match status" value="1"/>
</dbReference>
<evidence type="ECO:0000313" key="2">
    <source>
        <dbReference type="Proteomes" id="UP000824540"/>
    </source>
</evidence>